<dbReference type="InterPro" id="IPR000522">
    <property type="entry name" value="ABC_transptr_permease_BtuC"/>
</dbReference>
<dbReference type="AlphaFoldDB" id="A0A0P1FZL3"/>
<protein>
    <submittedName>
        <fullName evidence="9">Iron(III) dicitrate transport system permease protein FecD</fullName>
    </submittedName>
</protein>
<dbReference type="PANTHER" id="PTHR30472:SF27">
    <property type="entry name" value="PETROBACTIN IMPORT SYSTEM PERMEASE PROTEIN YCLN"/>
    <property type="match status" value="1"/>
</dbReference>
<dbReference type="Proteomes" id="UP000052022">
    <property type="component" value="Unassembled WGS sequence"/>
</dbReference>
<dbReference type="GO" id="GO:0033214">
    <property type="term" value="P:siderophore-iron import into cell"/>
    <property type="evidence" value="ECO:0007669"/>
    <property type="project" value="TreeGrafter"/>
</dbReference>
<dbReference type="SUPFAM" id="SSF81345">
    <property type="entry name" value="ABC transporter involved in vitamin B12 uptake, BtuC"/>
    <property type="match status" value="1"/>
</dbReference>
<dbReference type="EMBL" id="CYSD01000002">
    <property type="protein sequence ID" value="CUH74842.1"/>
    <property type="molecule type" value="Genomic_DNA"/>
</dbReference>
<evidence type="ECO:0000313" key="9">
    <source>
        <dbReference type="EMBL" id="CUH74842.1"/>
    </source>
</evidence>
<feature type="transmembrane region" description="Helical" evidence="8">
    <location>
        <begin position="189"/>
        <end position="212"/>
    </location>
</feature>
<evidence type="ECO:0000256" key="1">
    <source>
        <dbReference type="ARBA" id="ARBA00004651"/>
    </source>
</evidence>
<dbReference type="RefSeq" id="WP_082626461.1">
    <property type="nucleotide sequence ID" value="NZ_CYSD01000002.1"/>
</dbReference>
<feature type="transmembrane region" description="Helical" evidence="8">
    <location>
        <begin position="98"/>
        <end position="129"/>
    </location>
</feature>
<comment type="similarity">
    <text evidence="2">Belongs to the binding-protein-dependent transport system permease family. FecCD subfamily.</text>
</comment>
<keyword evidence="10" id="KW-1185">Reference proteome</keyword>
<evidence type="ECO:0000256" key="2">
    <source>
        <dbReference type="ARBA" id="ARBA00007935"/>
    </source>
</evidence>
<gene>
    <name evidence="9" type="primary">fecD</name>
    <name evidence="9" type="ORF">TRM7557_00106</name>
</gene>
<dbReference type="InterPro" id="IPR037294">
    <property type="entry name" value="ABC_BtuC-like"/>
</dbReference>
<feature type="transmembrane region" description="Helical" evidence="8">
    <location>
        <begin position="272"/>
        <end position="290"/>
    </location>
</feature>
<dbReference type="GO" id="GO:0005886">
    <property type="term" value="C:plasma membrane"/>
    <property type="evidence" value="ECO:0007669"/>
    <property type="project" value="UniProtKB-SubCell"/>
</dbReference>
<feature type="transmembrane region" description="Helical" evidence="8">
    <location>
        <begin position="12"/>
        <end position="36"/>
    </location>
</feature>
<keyword evidence="7 8" id="KW-0472">Membrane</keyword>
<evidence type="ECO:0000256" key="5">
    <source>
        <dbReference type="ARBA" id="ARBA00022692"/>
    </source>
</evidence>
<evidence type="ECO:0000256" key="4">
    <source>
        <dbReference type="ARBA" id="ARBA00022475"/>
    </source>
</evidence>
<keyword evidence="5 8" id="KW-0812">Transmembrane</keyword>
<evidence type="ECO:0000313" key="10">
    <source>
        <dbReference type="Proteomes" id="UP000052022"/>
    </source>
</evidence>
<keyword evidence="3" id="KW-0813">Transport</keyword>
<feature type="transmembrane region" description="Helical" evidence="8">
    <location>
        <begin position="141"/>
        <end position="163"/>
    </location>
</feature>
<comment type="subcellular location">
    <subcellularLocation>
        <location evidence="1">Cell membrane</location>
        <topology evidence="1">Multi-pass membrane protein</topology>
    </subcellularLocation>
</comment>
<dbReference type="CDD" id="cd06550">
    <property type="entry name" value="TM_ABC_iron-siderophores_like"/>
    <property type="match status" value="1"/>
</dbReference>
<feature type="transmembrane region" description="Helical" evidence="8">
    <location>
        <begin position="297"/>
        <end position="318"/>
    </location>
</feature>
<proteinExistence type="inferred from homology"/>
<feature type="transmembrane region" description="Helical" evidence="8">
    <location>
        <begin position="224"/>
        <end position="252"/>
    </location>
</feature>
<feature type="transmembrane region" description="Helical" evidence="8">
    <location>
        <begin position="57"/>
        <end position="78"/>
    </location>
</feature>
<organism evidence="9 10">
    <name type="scientific">Tritonibacter multivorans</name>
    <dbReference type="NCBI Taxonomy" id="928856"/>
    <lineage>
        <taxon>Bacteria</taxon>
        <taxon>Pseudomonadati</taxon>
        <taxon>Pseudomonadota</taxon>
        <taxon>Alphaproteobacteria</taxon>
        <taxon>Rhodobacterales</taxon>
        <taxon>Paracoccaceae</taxon>
        <taxon>Tritonibacter</taxon>
    </lineage>
</organism>
<sequence length="324" mass="33770">MSAAGGGVGWPLLGVFVGLSGLTGLSLFVGVQSLSLPALFQDPEALQLLMISRLPRTLAALLTGASMAVAGVIMQLLVRNRFVEPGTTGTNEAAMLGLLAVTLLAPGWPLFAKMTVAAGTALLGTFGFMRLSRHLPPQQPLLLPLVGLIYAGVLYASATFIAYQTDLIQYLGTWMAGEFSGVLAGRYELLWLAGFLSIVAYFAADQFTLVGLGRGLSLSLGLRYGQVVALGVATVSMVSALVIVTVGTLPFVGLVVPNVVSRLMGDNLRQSLPVVAGLGAGMVLACDILGRVLRHPYEIPAGTIFGILGAILFLWMLLGRGSNA</sequence>
<evidence type="ECO:0000256" key="6">
    <source>
        <dbReference type="ARBA" id="ARBA00022989"/>
    </source>
</evidence>
<keyword evidence="6 8" id="KW-1133">Transmembrane helix</keyword>
<evidence type="ECO:0000256" key="3">
    <source>
        <dbReference type="ARBA" id="ARBA00022448"/>
    </source>
</evidence>
<dbReference type="Pfam" id="PF01032">
    <property type="entry name" value="FecCD"/>
    <property type="match status" value="1"/>
</dbReference>
<dbReference type="OrthoDB" id="9811975at2"/>
<evidence type="ECO:0000256" key="7">
    <source>
        <dbReference type="ARBA" id="ARBA00023136"/>
    </source>
</evidence>
<keyword evidence="4" id="KW-1003">Cell membrane</keyword>
<dbReference type="GO" id="GO:0022857">
    <property type="term" value="F:transmembrane transporter activity"/>
    <property type="evidence" value="ECO:0007669"/>
    <property type="project" value="InterPro"/>
</dbReference>
<evidence type="ECO:0000256" key="8">
    <source>
        <dbReference type="SAM" id="Phobius"/>
    </source>
</evidence>
<dbReference type="PANTHER" id="PTHR30472">
    <property type="entry name" value="FERRIC ENTEROBACTIN TRANSPORT SYSTEM PERMEASE PROTEIN"/>
    <property type="match status" value="1"/>
</dbReference>
<dbReference type="STRING" id="928856.SAMN04488049_11316"/>
<dbReference type="Gene3D" id="1.10.3470.10">
    <property type="entry name" value="ABC transporter involved in vitamin B12 uptake, BtuC"/>
    <property type="match status" value="1"/>
</dbReference>
<reference evidence="9 10" key="1">
    <citation type="submission" date="2015-09" db="EMBL/GenBank/DDBJ databases">
        <authorList>
            <consortium name="Swine Surveillance"/>
        </authorList>
    </citation>
    <scope>NUCLEOTIDE SEQUENCE [LARGE SCALE GENOMIC DNA]</scope>
    <source>
        <strain evidence="9 10">CECT 7557</strain>
    </source>
</reference>
<accession>A0A0P1FZL3</accession>
<name>A0A0P1FZL3_9RHOB</name>